<reference evidence="3" key="1">
    <citation type="submission" date="2021-02" db="EMBL/GenBank/DDBJ databases">
        <authorList>
            <person name="Dougan E. K."/>
            <person name="Rhodes N."/>
            <person name="Thang M."/>
            <person name="Chan C."/>
        </authorList>
    </citation>
    <scope>NUCLEOTIDE SEQUENCE</scope>
</reference>
<dbReference type="PANTHER" id="PTHR43156:SF2">
    <property type="entry name" value="STAGE II SPORULATION PROTEIN E"/>
    <property type="match status" value="1"/>
</dbReference>
<name>A0A812VSS3_9DINO</name>
<evidence type="ECO:0000259" key="2">
    <source>
        <dbReference type="SMART" id="SM00331"/>
    </source>
</evidence>
<gene>
    <name evidence="3" type="ORF">SNEC2469_LOCUS18088</name>
</gene>
<dbReference type="EMBL" id="CAJNJA010030253">
    <property type="protein sequence ID" value="CAE7640580.1"/>
    <property type="molecule type" value="Genomic_DNA"/>
</dbReference>
<evidence type="ECO:0000256" key="1">
    <source>
        <dbReference type="ARBA" id="ARBA00022801"/>
    </source>
</evidence>
<dbReference type="InterPro" id="IPR036457">
    <property type="entry name" value="PPM-type-like_dom_sf"/>
</dbReference>
<keyword evidence="4" id="KW-1185">Reference proteome</keyword>
<dbReference type="Pfam" id="PF07228">
    <property type="entry name" value="SpoIIE"/>
    <property type="match status" value="1"/>
</dbReference>
<evidence type="ECO:0000313" key="4">
    <source>
        <dbReference type="Proteomes" id="UP000601435"/>
    </source>
</evidence>
<dbReference type="Gene3D" id="3.60.40.10">
    <property type="entry name" value="PPM-type phosphatase domain"/>
    <property type="match status" value="1"/>
</dbReference>
<accession>A0A812VSS3</accession>
<dbReference type="Proteomes" id="UP000601435">
    <property type="component" value="Unassembled WGS sequence"/>
</dbReference>
<proteinExistence type="predicted"/>
<organism evidence="3 4">
    <name type="scientific">Symbiodinium necroappetens</name>
    <dbReference type="NCBI Taxonomy" id="1628268"/>
    <lineage>
        <taxon>Eukaryota</taxon>
        <taxon>Sar</taxon>
        <taxon>Alveolata</taxon>
        <taxon>Dinophyceae</taxon>
        <taxon>Suessiales</taxon>
        <taxon>Symbiodiniaceae</taxon>
        <taxon>Symbiodinium</taxon>
    </lineage>
</organism>
<sequence length="316" mass="34226">MPTATAAQPDTNAHTLQCFEVWGGNHAVDNGVAMPGLDAWVYSEPYEHATGGGDVHYVSSCATGRITRILLMDVAGHGEGAATLAVRLRDLMRRYVNYSKQTDFVNALNREFFRRSEGYRFATGIAATFWGPTNTLSLSIAGHPLPLHYRAKAKQWSLLSPGDSGSDARNLPLGVDEDAAYDEFSVKLGVGDIVLMYSDALIETDNGEGQLLGEGGLLDVAKTLDPTDPSALITRLREVINPEIDRQTDQDDVTLLALRCNGNAPKGSPLLGMLGGWRVVRESARSLFKGERMPLPEFTVPTIFGAFSKKLSKRGG</sequence>
<dbReference type="PANTHER" id="PTHR43156">
    <property type="entry name" value="STAGE II SPORULATION PROTEIN E-RELATED"/>
    <property type="match status" value="1"/>
</dbReference>
<dbReference type="AlphaFoldDB" id="A0A812VSS3"/>
<feature type="domain" description="PPM-type phosphatase" evidence="2">
    <location>
        <begin position="37"/>
        <end position="260"/>
    </location>
</feature>
<dbReference type="InterPro" id="IPR052016">
    <property type="entry name" value="Bact_Sigma-Reg"/>
</dbReference>
<dbReference type="InterPro" id="IPR001932">
    <property type="entry name" value="PPM-type_phosphatase-like_dom"/>
</dbReference>
<keyword evidence="1" id="KW-0378">Hydrolase</keyword>
<protein>
    <recommendedName>
        <fullName evidence="2">PPM-type phosphatase domain-containing protein</fullName>
    </recommendedName>
</protein>
<evidence type="ECO:0000313" key="3">
    <source>
        <dbReference type="EMBL" id="CAE7640580.1"/>
    </source>
</evidence>
<dbReference type="SUPFAM" id="SSF81606">
    <property type="entry name" value="PP2C-like"/>
    <property type="match status" value="1"/>
</dbReference>
<dbReference type="GO" id="GO:0016791">
    <property type="term" value="F:phosphatase activity"/>
    <property type="evidence" value="ECO:0007669"/>
    <property type="project" value="TreeGrafter"/>
</dbReference>
<dbReference type="SMART" id="SM00331">
    <property type="entry name" value="PP2C_SIG"/>
    <property type="match status" value="1"/>
</dbReference>
<comment type="caution">
    <text evidence="3">The sequence shown here is derived from an EMBL/GenBank/DDBJ whole genome shotgun (WGS) entry which is preliminary data.</text>
</comment>